<dbReference type="Proteomes" id="UP000319836">
    <property type="component" value="Unassembled WGS sequence"/>
</dbReference>
<accession>A0A538U6X7</accession>
<dbReference type="InterPro" id="IPR025965">
    <property type="entry name" value="FlgD/Vpr_Ig-like"/>
</dbReference>
<protein>
    <recommendedName>
        <fullName evidence="1">FlgD/Vpr Ig-like domain-containing protein</fullName>
    </recommendedName>
</protein>
<feature type="domain" description="FlgD/Vpr Ig-like" evidence="1">
    <location>
        <begin position="376"/>
        <end position="437"/>
    </location>
</feature>
<evidence type="ECO:0000313" key="2">
    <source>
        <dbReference type="EMBL" id="TMQ71652.1"/>
    </source>
</evidence>
<dbReference type="AlphaFoldDB" id="A0A538U6X7"/>
<evidence type="ECO:0000259" key="1">
    <source>
        <dbReference type="Pfam" id="PF13860"/>
    </source>
</evidence>
<gene>
    <name evidence="2" type="ORF">E6K80_04970</name>
</gene>
<comment type="caution">
    <text evidence="2">The sequence shown here is derived from an EMBL/GenBank/DDBJ whole genome shotgun (WGS) entry which is preliminary data.</text>
</comment>
<proteinExistence type="predicted"/>
<name>A0A538U6X7_UNCEI</name>
<reference evidence="2 3" key="1">
    <citation type="journal article" date="2019" name="Nat. Microbiol.">
        <title>Mediterranean grassland soil C-N compound turnover is dependent on rainfall and depth, and is mediated by genomically divergent microorganisms.</title>
        <authorList>
            <person name="Diamond S."/>
            <person name="Andeer P.F."/>
            <person name="Li Z."/>
            <person name="Crits-Christoph A."/>
            <person name="Burstein D."/>
            <person name="Anantharaman K."/>
            <person name="Lane K.R."/>
            <person name="Thomas B.C."/>
            <person name="Pan C."/>
            <person name="Northen T.R."/>
            <person name="Banfield J.F."/>
        </authorList>
    </citation>
    <scope>NUCLEOTIDE SEQUENCE [LARGE SCALE GENOMIC DNA]</scope>
    <source>
        <strain evidence="2">WS_10</strain>
    </source>
</reference>
<evidence type="ECO:0000313" key="3">
    <source>
        <dbReference type="Proteomes" id="UP000319836"/>
    </source>
</evidence>
<dbReference type="Gene3D" id="2.60.40.4070">
    <property type="match status" value="1"/>
</dbReference>
<dbReference type="EMBL" id="VBPA01000110">
    <property type="protein sequence ID" value="TMQ71652.1"/>
    <property type="molecule type" value="Genomic_DNA"/>
</dbReference>
<dbReference type="Pfam" id="PF13860">
    <property type="entry name" value="FlgD_ig"/>
    <property type="match status" value="1"/>
</dbReference>
<sequence>MSGAAAAMWTANGVAVCNAAADQLTPSIVADPTGAAIISWSDLRTTANGADIYAQRLTLAAGAASWTANGSLACDTTGDQVTPVVISDGQGGAGLVWRDFRGGAVADLYAQRLDTLGAVPALCTGMVTLAESIPVTATNTNSYFQFTQDEYFWMGIGIRPATGTDWDLEMYTPYTFAQAASPVCFLGPIGASYQSSGVDFIVGDFNPGFTDIPVGGFIPGIRAARYSGSGTGTVEFDGAANTATTDCSGGNCGATSINNWSQVLDVWDVRLFANQVYTFDFTKTGADIHFLLFKPPSGGGTYIVPRSAREFDVTTRFTQYTPTFTGWYGIVLTNEDGVAGTYQVKTTTGILTTDVGDGGAQATGLHGVVPNPARGAVRFQFALERPAEVSLRVVDMAGRVVGEVPAKTWGAGAWSVLWDGHKKSGEQVAAGVYFVEMLVNGQRVGQSRMALLR</sequence>
<organism evidence="2 3">
    <name type="scientific">Eiseniibacteriota bacterium</name>
    <dbReference type="NCBI Taxonomy" id="2212470"/>
    <lineage>
        <taxon>Bacteria</taxon>
        <taxon>Candidatus Eiseniibacteriota</taxon>
    </lineage>
</organism>